<evidence type="ECO:0000256" key="11">
    <source>
        <dbReference type="RuleBase" id="RU003783"/>
    </source>
</evidence>
<dbReference type="AlphaFoldDB" id="A0A0A1ZVE7"/>
<feature type="binding site" evidence="10">
    <location>
        <begin position="13"/>
        <end position="20"/>
    </location>
    <ligand>
        <name>ATP</name>
        <dbReference type="ChEBI" id="CHEBI:30616"/>
    </ligand>
</feature>
<comment type="catalytic activity">
    <reaction evidence="9 10 11">
        <text>adenosine(37) in tRNA + dimethylallyl diphosphate = N(6)-dimethylallyladenosine(37) in tRNA + diphosphate</text>
        <dbReference type="Rhea" id="RHEA:26482"/>
        <dbReference type="Rhea" id="RHEA-COMP:10162"/>
        <dbReference type="Rhea" id="RHEA-COMP:10375"/>
        <dbReference type="ChEBI" id="CHEBI:33019"/>
        <dbReference type="ChEBI" id="CHEBI:57623"/>
        <dbReference type="ChEBI" id="CHEBI:74411"/>
        <dbReference type="ChEBI" id="CHEBI:74415"/>
        <dbReference type="EC" id="2.5.1.75"/>
    </reaction>
</comment>
<evidence type="ECO:0000256" key="8">
    <source>
        <dbReference type="ARBA" id="ARBA00022842"/>
    </source>
</evidence>
<evidence type="ECO:0000313" key="14">
    <source>
        <dbReference type="EMBL" id="KGF92254.1"/>
    </source>
</evidence>
<dbReference type="InterPro" id="IPR039657">
    <property type="entry name" value="Dimethylallyltransferase"/>
</dbReference>
<accession>A0A0A1ZVE7</accession>
<dbReference type="Gene3D" id="1.10.20.140">
    <property type="match status" value="1"/>
</dbReference>
<comment type="caution">
    <text evidence="14">The sequence shown here is derived from an EMBL/GenBank/DDBJ whole genome shotgun (WGS) entry which is preliminary data.</text>
</comment>
<evidence type="ECO:0000256" key="10">
    <source>
        <dbReference type="HAMAP-Rule" id="MF_00185"/>
    </source>
</evidence>
<dbReference type="SUPFAM" id="SSF52540">
    <property type="entry name" value="P-loop containing nucleoside triphosphate hydrolases"/>
    <property type="match status" value="2"/>
</dbReference>
<dbReference type="GO" id="GO:0005524">
    <property type="term" value="F:ATP binding"/>
    <property type="evidence" value="ECO:0007669"/>
    <property type="project" value="UniProtKB-UniRule"/>
</dbReference>
<dbReference type="GO" id="GO:0052381">
    <property type="term" value="F:tRNA dimethylallyltransferase activity"/>
    <property type="evidence" value="ECO:0007669"/>
    <property type="project" value="UniProtKB-UniRule"/>
</dbReference>
<keyword evidence="8 10" id="KW-0460">Magnesium</keyword>
<dbReference type="RefSeq" id="WP_032513502.1">
    <property type="nucleotide sequence ID" value="NZ_JNAJ01000009.1"/>
</dbReference>
<dbReference type="Gene3D" id="3.40.50.300">
    <property type="entry name" value="P-loop containing nucleotide triphosphate hydrolases"/>
    <property type="match status" value="1"/>
</dbReference>
<comment type="function">
    <text evidence="2 10 12">Catalyzes the transfer of a dimethylallyl group onto the adenine at position 37 in tRNAs that read codons beginning with uridine, leading to the formation of N6-(dimethylallyl)adenosine (i(6)A).</text>
</comment>
<comment type="caution">
    <text evidence="10">Lacks conserved residue(s) required for the propagation of feature annotation.</text>
</comment>
<dbReference type="EMBL" id="JNAJ01000009">
    <property type="protein sequence ID" value="KGF92254.1"/>
    <property type="molecule type" value="Genomic_DNA"/>
</dbReference>
<feature type="region of interest" description="Interaction with substrate tRNA" evidence="10">
    <location>
        <begin position="38"/>
        <end position="41"/>
    </location>
</feature>
<dbReference type="InterPro" id="IPR018022">
    <property type="entry name" value="IPT"/>
</dbReference>
<comment type="similarity">
    <text evidence="3 10 13">Belongs to the IPP transferase family.</text>
</comment>
<comment type="cofactor">
    <cofactor evidence="1 10">
        <name>Mg(2+)</name>
        <dbReference type="ChEBI" id="CHEBI:18420"/>
    </cofactor>
</comment>
<reference evidence="15" key="1">
    <citation type="journal article" date="2014" name="Sci. Data">
        <title>Genomes of diverse isolates of the marine cyanobacterium Prochlorococcus.</title>
        <authorList>
            <person name="Biller S."/>
            <person name="Berube P."/>
            <person name="Thompson J."/>
            <person name="Kelly L."/>
            <person name="Roggensack S."/>
            <person name="Awad L."/>
            <person name="Roache-Johnson K."/>
            <person name="Ding H."/>
            <person name="Giovannoni S.J."/>
            <person name="Moore L.R."/>
            <person name="Chisholm S.W."/>
        </authorList>
    </citation>
    <scope>NUCLEOTIDE SEQUENCE [LARGE SCALE GENOMIC DNA]</scope>
</reference>
<keyword evidence="7 10" id="KW-0067">ATP-binding</keyword>
<evidence type="ECO:0000256" key="5">
    <source>
        <dbReference type="ARBA" id="ARBA00022694"/>
    </source>
</evidence>
<evidence type="ECO:0000256" key="9">
    <source>
        <dbReference type="ARBA" id="ARBA00049563"/>
    </source>
</evidence>
<keyword evidence="5 10" id="KW-0819">tRNA processing</keyword>
<gene>
    <name evidence="10" type="primary">miaA</name>
    <name evidence="14" type="ORF">EU93_0702</name>
</gene>
<feature type="site" description="Interaction with substrate tRNA" evidence="10">
    <location>
        <position position="127"/>
    </location>
</feature>
<sequence length="299" mass="34323">MSSYLPHVIVLIGPTASGKTELAIEIAEYFKTRIHNIDSRQIYKSMDIGTAKPSENQQKQIKHFLIDIEEPVNPINVKQFQEIAQKSIKTEIKQKNLPFLVGGSGLYMNSITKGLFLPNIPPQNNLRGQLEELGQKKCWELLKNCDPISTKKINFADQIRTIRALEVFYVTGKPLSTLQFQKPPKWKILELGLDRDNLKERILQRTKSMFLSGILEETKQLISQYGSDLPILKTIGYCEARDVINNRLAIDKAIELTTTKTIQFAKRQKTWFRNKNNPIWLNNKNLLKDAIIKIESFLG</sequence>
<comment type="subunit">
    <text evidence="10">Monomer.</text>
</comment>
<dbReference type="InterPro" id="IPR027417">
    <property type="entry name" value="P-loop_NTPase"/>
</dbReference>
<keyword evidence="6 10" id="KW-0547">Nucleotide-binding</keyword>
<dbReference type="PANTHER" id="PTHR11088">
    <property type="entry name" value="TRNA DIMETHYLALLYLTRANSFERASE"/>
    <property type="match status" value="1"/>
</dbReference>
<feature type="binding site" evidence="10">
    <location>
        <begin position="15"/>
        <end position="20"/>
    </location>
    <ligand>
        <name>substrate</name>
    </ligand>
</feature>
<proteinExistence type="inferred from homology"/>
<dbReference type="Proteomes" id="UP000030491">
    <property type="component" value="Unassembled WGS sequence"/>
</dbReference>
<feature type="site" description="Interaction with substrate tRNA" evidence="10">
    <location>
        <position position="104"/>
    </location>
</feature>
<protein>
    <recommendedName>
        <fullName evidence="10">tRNA dimethylallyltransferase</fullName>
        <ecNumber evidence="10">2.5.1.75</ecNumber>
    </recommendedName>
    <alternativeName>
        <fullName evidence="10">Dimethylallyl diphosphate:tRNA dimethylallyltransferase</fullName>
        <shortName evidence="10">DMAPP:tRNA dimethylallyltransferase</shortName>
        <shortName evidence="10">DMATase</shortName>
    </alternativeName>
    <alternativeName>
        <fullName evidence="10">Isopentenyl-diphosphate:tRNA isopentenyltransferase</fullName>
        <shortName evidence="10">IPP transferase</shortName>
        <shortName evidence="10">IPPT</shortName>
        <shortName evidence="10">IPTase</shortName>
    </alternativeName>
</protein>
<evidence type="ECO:0000256" key="1">
    <source>
        <dbReference type="ARBA" id="ARBA00001946"/>
    </source>
</evidence>
<name>A0A0A1ZVE7_PROMR</name>
<dbReference type="NCBIfam" id="TIGR00174">
    <property type="entry name" value="miaA"/>
    <property type="match status" value="1"/>
</dbReference>
<evidence type="ECO:0000256" key="3">
    <source>
        <dbReference type="ARBA" id="ARBA00005842"/>
    </source>
</evidence>
<dbReference type="OrthoDB" id="9776390at2"/>
<dbReference type="GO" id="GO:0006400">
    <property type="term" value="P:tRNA modification"/>
    <property type="evidence" value="ECO:0007669"/>
    <property type="project" value="TreeGrafter"/>
</dbReference>
<evidence type="ECO:0000313" key="15">
    <source>
        <dbReference type="Proteomes" id="UP000030491"/>
    </source>
</evidence>
<organism evidence="14 15">
    <name type="scientific">Prochlorococcus marinus str. MIT 9116</name>
    <dbReference type="NCBI Taxonomy" id="167544"/>
    <lineage>
        <taxon>Bacteria</taxon>
        <taxon>Bacillati</taxon>
        <taxon>Cyanobacteriota</taxon>
        <taxon>Cyanophyceae</taxon>
        <taxon>Synechococcales</taxon>
        <taxon>Prochlorococcaceae</taxon>
        <taxon>Prochlorococcus</taxon>
    </lineage>
</organism>
<evidence type="ECO:0000256" key="6">
    <source>
        <dbReference type="ARBA" id="ARBA00022741"/>
    </source>
</evidence>
<keyword evidence="4 10" id="KW-0808">Transferase</keyword>
<dbReference type="EC" id="2.5.1.75" evidence="10"/>
<dbReference type="HAMAP" id="MF_00185">
    <property type="entry name" value="IPP_trans"/>
    <property type="match status" value="1"/>
</dbReference>
<evidence type="ECO:0000256" key="2">
    <source>
        <dbReference type="ARBA" id="ARBA00003213"/>
    </source>
</evidence>
<evidence type="ECO:0000256" key="4">
    <source>
        <dbReference type="ARBA" id="ARBA00022679"/>
    </source>
</evidence>
<evidence type="ECO:0000256" key="13">
    <source>
        <dbReference type="RuleBase" id="RU003785"/>
    </source>
</evidence>
<dbReference type="Pfam" id="PF01715">
    <property type="entry name" value="IPPT"/>
    <property type="match status" value="1"/>
</dbReference>
<dbReference type="PANTHER" id="PTHR11088:SF60">
    <property type="entry name" value="TRNA DIMETHYLALLYLTRANSFERASE"/>
    <property type="match status" value="1"/>
</dbReference>
<evidence type="ECO:0000256" key="12">
    <source>
        <dbReference type="RuleBase" id="RU003784"/>
    </source>
</evidence>
<evidence type="ECO:0000256" key="7">
    <source>
        <dbReference type="ARBA" id="ARBA00022840"/>
    </source>
</evidence>